<proteinExistence type="predicted"/>
<gene>
    <name evidence="2" type="ORF">MAESPC_02923</name>
</gene>
<dbReference type="EMBL" id="ASZQ01000226">
    <property type="protein sequence ID" value="EPF21224.1"/>
    <property type="molecule type" value="Genomic_DNA"/>
</dbReference>
<reference evidence="2 3" key="1">
    <citation type="journal article" date="2013" name="Genome Announc.">
        <title>Draft Genome Sequence of the Brazilian Toxic Bloom-Forming Cyanobacterium Microcystis aeruginosa Strain SPC777.</title>
        <authorList>
            <person name="Fiore M.F."/>
            <person name="Alvarenga D.O."/>
            <person name="Varani A.M."/>
            <person name="Hoff-Risseti C."/>
            <person name="Crespim E."/>
            <person name="Ramos R.T."/>
            <person name="Silva A."/>
            <person name="Schaker P.D."/>
            <person name="Heck K."/>
            <person name="Rigonato J."/>
            <person name="Schneider M.P."/>
        </authorList>
    </citation>
    <scope>NUCLEOTIDE SEQUENCE [LARGE SCALE GENOMIC DNA]</scope>
    <source>
        <strain evidence="3">SPC 777</strain>
    </source>
</reference>
<evidence type="ECO:0000313" key="3">
    <source>
        <dbReference type="Proteomes" id="UP000014617"/>
    </source>
</evidence>
<dbReference type="Proteomes" id="UP000014617">
    <property type="component" value="Unassembled WGS sequence"/>
</dbReference>
<evidence type="ECO:0000259" key="1">
    <source>
        <dbReference type="Pfam" id="PF18735"/>
    </source>
</evidence>
<name>S3K896_MICAE</name>
<feature type="domain" description="RiboL-PSP-HEPN" evidence="1">
    <location>
        <begin position="2"/>
        <end position="97"/>
    </location>
</feature>
<accession>S3K896</accession>
<comment type="caution">
    <text evidence="2">The sequence shown here is derived from an EMBL/GenBank/DDBJ whole genome shotgun (WGS) entry which is preliminary data.</text>
</comment>
<dbReference type="Pfam" id="PF18735">
    <property type="entry name" value="HEPN_RiboL-PSP"/>
    <property type="match status" value="1"/>
</dbReference>
<organism evidence="2 3">
    <name type="scientific">Microcystis aeruginosa SPC777</name>
    <dbReference type="NCBI Taxonomy" id="482300"/>
    <lineage>
        <taxon>Bacteria</taxon>
        <taxon>Bacillati</taxon>
        <taxon>Cyanobacteriota</taxon>
        <taxon>Cyanophyceae</taxon>
        <taxon>Oscillatoriophycideae</taxon>
        <taxon>Chroococcales</taxon>
        <taxon>Microcystaceae</taxon>
        <taxon>Microcystis</taxon>
    </lineage>
</organism>
<dbReference type="InterPro" id="IPR041519">
    <property type="entry name" value="HEPN_RiboL-PSP"/>
</dbReference>
<evidence type="ECO:0000313" key="2">
    <source>
        <dbReference type="EMBL" id="EPF21224.1"/>
    </source>
</evidence>
<sequence>MIKNLLDNLENTAYIPYENIINTKSNFNFEVFTDICTILGIDDSDYQLKQKAIDEQLLTQRNKIAHGKYLTIDYEEYISIYNLVIELIRNFKDDLLNAAVTEQYKKVKSI</sequence>
<dbReference type="PATRIC" id="fig|482300.6.peg.3265"/>
<dbReference type="AlphaFoldDB" id="S3K896"/>
<protein>
    <recommendedName>
        <fullName evidence="1">RiboL-PSP-HEPN domain-containing protein</fullName>
    </recommendedName>
</protein>